<feature type="region of interest" description="Disordered" evidence="1">
    <location>
        <begin position="143"/>
        <end position="183"/>
    </location>
</feature>
<gene>
    <name evidence="2" type="ORF">PADG_05506</name>
</gene>
<dbReference type="OMA" id="RRADRYM"/>
<dbReference type="STRING" id="502780.C1GE20"/>
<dbReference type="Proteomes" id="UP000001628">
    <property type="component" value="Unassembled WGS sequence"/>
</dbReference>
<proteinExistence type="predicted"/>
<name>C1GE20_PARBD</name>
<feature type="region of interest" description="Disordered" evidence="1">
    <location>
        <begin position="505"/>
        <end position="559"/>
    </location>
</feature>
<feature type="compositionally biased region" description="Polar residues" evidence="1">
    <location>
        <begin position="419"/>
        <end position="446"/>
    </location>
</feature>
<dbReference type="OrthoDB" id="4152802at2759"/>
<dbReference type="KEGG" id="pbn:PADG_05506"/>
<feature type="region of interest" description="Disordered" evidence="1">
    <location>
        <begin position="827"/>
        <end position="875"/>
    </location>
</feature>
<dbReference type="AlphaFoldDB" id="C1GE20"/>
<accession>C1GE20</accession>
<feature type="region of interest" description="Disordered" evidence="1">
    <location>
        <begin position="711"/>
        <end position="735"/>
    </location>
</feature>
<feature type="compositionally biased region" description="Polar residues" evidence="1">
    <location>
        <begin position="378"/>
        <end position="404"/>
    </location>
</feature>
<feature type="compositionally biased region" description="Low complexity" evidence="1">
    <location>
        <begin position="828"/>
        <end position="848"/>
    </location>
</feature>
<keyword evidence="3" id="KW-1185">Reference proteome</keyword>
<reference evidence="2 3" key="1">
    <citation type="journal article" date="2011" name="PLoS Genet.">
        <title>Comparative genomic analysis of human fungal pathogens causing paracoccidioidomycosis.</title>
        <authorList>
            <person name="Desjardins C.A."/>
            <person name="Champion M.D."/>
            <person name="Holder J.W."/>
            <person name="Muszewska A."/>
            <person name="Goldberg J."/>
            <person name="Bailao A.M."/>
            <person name="Brigido M.M."/>
            <person name="Ferreira M.E."/>
            <person name="Garcia A.M."/>
            <person name="Grynberg M."/>
            <person name="Gujja S."/>
            <person name="Heiman D.I."/>
            <person name="Henn M.R."/>
            <person name="Kodira C.D."/>
            <person name="Leon-Narvaez H."/>
            <person name="Longo L.V."/>
            <person name="Ma L.J."/>
            <person name="Malavazi I."/>
            <person name="Matsuo A.L."/>
            <person name="Morais F.V."/>
            <person name="Pereira M."/>
            <person name="Rodriguez-Brito S."/>
            <person name="Sakthikumar S."/>
            <person name="Salem-Izacc S.M."/>
            <person name="Sykes S.M."/>
            <person name="Teixeira M.M."/>
            <person name="Vallejo M.C."/>
            <person name="Walter M.E."/>
            <person name="Yandava C."/>
            <person name="Young S."/>
            <person name="Zeng Q."/>
            <person name="Zucker J."/>
            <person name="Felipe M.S."/>
            <person name="Goldman G.H."/>
            <person name="Haas B.J."/>
            <person name="McEwen J.G."/>
            <person name="Nino-Vega G."/>
            <person name="Puccia R."/>
            <person name="San-Blas G."/>
            <person name="Soares C.M."/>
            <person name="Birren B.W."/>
            <person name="Cuomo C.A."/>
        </authorList>
    </citation>
    <scope>NUCLEOTIDE SEQUENCE [LARGE SCALE GENOMIC DNA]</scope>
    <source>
        <strain evidence="2 3">Pb18</strain>
    </source>
</reference>
<sequence length="939" mass="104818">MAIWPFGRRRKRSRKVVDDELSSETSPREPLLQSRSFGHSALHQQPQSHGFIYGSVKATRRDSKRRKRNNITITATHEINHHDNTRLTDLCRRAGSSSVASFRFHRQPASIDTSLSKDFVLSSCHYMANNSQHNLARSLPTLHARRSTTEPTVPVRKSSKRKRSDRAREKEIKNLSSPVTDLRRPSTLPAALQWWESRLVTRNTKTEHGDVSQVCLSSELGRNSPFDSETCAYKISGFSALVPRPVLRYTKPPRYSFGARYTSRTSTSKEKRRVIPVEELTRITRIKDLADDMDAGALREMMERDRCRKEMKRQVEQEKLQRKLQSRADRQREQERRRNSFDTSQLATSGDGVDRLQAHEIGVAVTSPDPRYRRKSADTSYYSSWKQDPSKESLQQRSGSSPKHQNLPRVDSDFEVNCSRRSPPSNATQDTNMSGTSGRLSISPINRDTGDVDADTSQYSGDVNGSMSDIHRNFDLDKRNSDNAGKLSTSWTTFFRRGNTRLRLRTAERTKTPSEFSIPSRESFQRINQSQQQQQPQSSSLAPPATTQPIPVLDRSHLRPGFLRTQSKFKEHFTDPLKEFPMPPGRELQTSNIPHLVPAPASSSLTGDNPSGIAATNEPHTGVRGSRSAVVNPEQRDVKRSSGAGSPDTNAESILLAHSLASIDSEGSWLSGRLSRRLSHQPKNSGGGSAGSTREILDEYVEIESYGHRNHDSRLTVDEEDQFASSRSVRKPSSQALGLEMDHDICVDIDNDRVINIDIDNDTNSSVELIPLQSPALPCIEENIAKEHGTLHASLGRRPQLICPDTRPLSKDVIVNDDSFASVVIEEPSSISHSQSQSYSHSPSLPHSDSMDRSRAHSPTNDDNVDIDANGPFLRPDNLEIRRATSVDLGRSHVRHISAGSAKLLDLSRGALEVVGSSKRRSTGSIGVEGTRLRVGEGV</sequence>
<dbReference type="RefSeq" id="XP_010761032.1">
    <property type="nucleotide sequence ID" value="XM_010762730.1"/>
</dbReference>
<feature type="compositionally biased region" description="Polar residues" evidence="1">
    <location>
        <begin position="513"/>
        <end position="528"/>
    </location>
</feature>
<evidence type="ECO:0000313" key="3">
    <source>
        <dbReference type="Proteomes" id="UP000001628"/>
    </source>
</evidence>
<feature type="compositionally biased region" description="Low complexity" evidence="1">
    <location>
        <begin position="529"/>
        <end position="540"/>
    </location>
</feature>
<protein>
    <submittedName>
        <fullName evidence="2">Uncharacterized protein</fullName>
    </submittedName>
</protein>
<dbReference type="VEuPathDB" id="FungiDB:PADG_05506"/>
<dbReference type="EMBL" id="KN275962">
    <property type="protein sequence ID" value="EEH49427.1"/>
    <property type="molecule type" value="Genomic_DNA"/>
</dbReference>
<evidence type="ECO:0000256" key="1">
    <source>
        <dbReference type="SAM" id="MobiDB-lite"/>
    </source>
</evidence>
<organism evidence="2 3">
    <name type="scientific">Paracoccidioides brasiliensis (strain Pb18)</name>
    <dbReference type="NCBI Taxonomy" id="502780"/>
    <lineage>
        <taxon>Eukaryota</taxon>
        <taxon>Fungi</taxon>
        <taxon>Dikarya</taxon>
        <taxon>Ascomycota</taxon>
        <taxon>Pezizomycotina</taxon>
        <taxon>Eurotiomycetes</taxon>
        <taxon>Eurotiomycetidae</taxon>
        <taxon>Onygenales</taxon>
        <taxon>Ajellomycetaceae</taxon>
        <taxon>Paracoccidioides</taxon>
    </lineage>
</organism>
<evidence type="ECO:0000313" key="2">
    <source>
        <dbReference type="EMBL" id="EEH49427.1"/>
    </source>
</evidence>
<dbReference type="HOGENOM" id="CLU_010101_1_0_1"/>
<feature type="compositionally biased region" description="Polar residues" evidence="1">
    <location>
        <begin position="723"/>
        <end position="735"/>
    </location>
</feature>
<feature type="compositionally biased region" description="Polar residues" evidence="1">
    <location>
        <begin position="455"/>
        <end position="464"/>
    </location>
</feature>
<dbReference type="GeneID" id="22584424"/>
<dbReference type="InParanoid" id="C1GE20"/>
<feature type="compositionally biased region" description="Basic and acidic residues" evidence="1">
    <location>
        <begin position="303"/>
        <end position="340"/>
    </location>
</feature>
<feature type="region of interest" description="Disordered" evidence="1">
    <location>
        <begin position="303"/>
        <end position="464"/>
    </location>
</feature>
<dbReference type="eggNOG" id="ENOG502S7JR">
    <property type="taxonomic scope" value="Eukaryota"/>
</dbReference>
<feature type="region of interest" description="Disordered" evidence="1">
    <location>
        <begin position="575"/>
        <end position="650"/>
    </location>
</feature>